<evidence type="ECO:0000256" key="4">
    <source>
        <dbReference type="ARBA" id="ARBA00022801"/>
    </source>
</evidence>
<evidence type="ECO:0008006" key="10">
    <source>
        <dbReference type="Google" id="ProtNLM"/>
    </source>
</evidence>
<sequence length="465" mass="50974">MKRPSIVVDVFLVLALFSCTPWTVWSSSLCQHTNLEVVRPHSVSITEFGAVGDGVALNTKAFQNAIFYLNSFSDKGGAKLFVPAGRWLTGSFDLISHLTLSLDQDAVILGSTNSDDWPVVDPLPSYGRGRELPGGRHKSLIYGRNLTDVIITGNNGTIDGQGSIWWSRFQNKTLNSTRPHLVELMNSTRVRITNLTFTNSPFWTIHPVYCSHVTVQNVTILAPLSSPNTDGIDPDSSDNVCIEDCYISSGDDLISIKSGWDEYGISFGHPSTNIVIHRLIGQTTSAGISIGSEMSGGVSEVQAEDIHIFDSKSAIRIKTSPGRGGYVRNVYIANLTLSNVDIAIRFTGLYGEHPDDAYDPDALPVIERITIKDVIGENVKHAGLIQGIQGDNFVNICLSNITLSVSKKVPWNCSYVKGYSDLVSPEICEPLKERIFPEHSSDCYYLSKPLKSSGNRNKGGWLMSW</sequence>
<evidence type="ECO:0000256" key="3">
    <source>
        <dbReference type="ARBA" id="ARBA00022512"/>
    </source>
</evidence>
<dbReference type="GO" id="GO:0004650">
    <property type="term" value="F:polygalacturonase activity"/>
    <property type="evidence" value="ECO:0007669"/>
    <property type="project" value="InterPro"/>
</dbReference>
<feature type="chain" id="PRO_5042967402" description="Polygalacturonase" evidence="7">
    <location>
        <begin position="27"/>
        <end position="465"/>
    </location>
</feature>
<evidence type="ECO:0000256" key="5">
    <source>
        <dbReference type="ARBA" id="ARBA00023295"/>
    </source>
</evidence>
<evidence type="ECO:0000313" key="8">
    <source>
        <dbReference type="EMBL" id="KAK7269547.1"/>
    </source>
</evidence>
<keyword evidence="3" id="KW-0134">Cell wall</keyword>
<keyword evidence="3" id="KW-0964">Secreted</keyword>
<comment type="subcellular location">
    <subcellularLocation>
        <location evidence="1">Secreted</location>
        <location evidence="1">Cell wall</location>
    </subcellularLocation>
</comment>
<gene>
    <name evidence="8" type="ORF">RIF29_22278</name>
</gene>
<dbReference type="SUPFAM" id="SSF51126">
    <property type="entry name" value="Pectin lyase-like"/>
    <property type="match status" value="1"/>
</dbReference>
<evidence type="ECO:0000256" key="2">
    <source>
        <dbReference type="ARBA" id="ARBA00008834"/>
    </source>
</evidence>
<dbReference type="Proteomes" id="UP001372338">
    <property type="component" value="Unassembled WGS sequence"/>
</dbReference>
<keyword evidence="5 6" id="KW-0326">Glycosidase</keyword>
<dbReference type="Pfam" id="PF00295">
    <property type="entry name" value="Glyco_hydro_28"/>
    <property type="match status" value="1"/>
</dbReference>
<dbReference type="Gene3D" id="2.160.20.10">
    <property type="entry name" value="Single-stranded right-handed beta-helix, Pectin lyase-like"/>
    <property type="match status" value="1"/>
</dbReference>
<dbReference type="GO" id="GO:0005975">
    <property type="term" value="P:carbohydrate metabolic process"/>
    <property type="evidence" value="ECO:0007669"/>
    <property type="project" value="InterPro"/>
</dbReference>
<accession>A0AAN9F4C2</accession>
<name>A0AAN9F4C2_CROPI</name>
<comment type="caution">
    <text evidence="8">The sequence shown here is derived from an EMBL/GenBank/DDBJ whole genome shotgun (WGS) entry which is preliminary data.</text>
</comment>
<dbReference type="InterPro" id="IPR051801">
    <property type="entry name" value="GH28_Enzymes"/>
</dbReference>
<evidence type="ECO:0000256" key="1">
    <source>
        <dbReference type="ARBA" id="ARBA00004191"/>
    </source>
</evidence>
<keyword evidence="9" id="KW-1185">Reference proteome</keyword>
<dbReference type="PANTHER" id="PTHR31339">
    <property type="entry name" value="PECTIN LYASE-RELATED"/>
    <property type="match status" value="1"/>
</dbReference>
<organism evidence="8 9">
    <name type="scientific">Crotalaria pallida</name>
    <name type="common">Smooth rattlebox</name>
    <name type="synonym">Crotalaria striata</name>
    <dbReference type="NCBI Taxonomy" id="3830"/>
    <lineage>
        <taxon>Eukaryota</taxon>
        <taxon>Viridiplantae</taxon>
        <taxon>Streptophyta</taxon>
        <taxon>Embryophyta</taxon>
        <taxon>Tracheophyta</taxon>
        <taxon>Spermatophyta</taxon>
        <taxon>Magnoliopsida</taxon>
        <taxon>eudicotyledons</taxon>
        <taxon>Gunneridae</taxon>
        <taxon>Pentapetalae</taxon>
        <taxon>rosids</taxon>
        <taxon>fabids</taxon>
        <taxon>Fabales</taxon>
        <taxon>Fabaceae</taxon>
        <taxon>Papilionoideae</taxon>
        <taxon>50 kb inversion clade</taxon>
        <taxon>genistoids sensu lato</taxon>
        <taxon>core genistoids</taxon>
        <taxon>Crotalarieae</taxon>
        <taxon>Crotalaria</taxon>
    </lineage>
</organism>
<keyword evidence="4 6" id="KW-0378">Hydrolase</keyword>
<comment type="similarity">
    <text evidence="2 6">Belongs to the glycosyl hydrolase 28 family.</text>
</comment>
<dbReference type="InterPro" id="IPR011050">
    <property type="entry name" value="Pectin_lyase_fold/virulence"/>
</dbReference>
<evidence type="ECO:0000313" key="9">
    <source>
        <dbReference type="Proteomes" id="UP001372338"/>
    </source>
</evidence>
<feature type="signal peptide" evidence="7">
    <location>
        <begin position="1"/>
        <end position="26"/>
    </location>
</feature>
<keyword evidence="7" id="KW-0732">Signal</keyword>
<protein>
    <recommendedName>
        <fullName evidence="10">Polygalacturonase</fullName>
    </recommendedName>
</protein>
<dbReference type="InterPro" id="IPR006626">
    <property type="entry name" value="PbH1"/>
</dbReference>
<evidence type="ECO:0000256" key="7">
    <source>
        <dbReference type="SAM" id="SignalP"/>
    </source>
</evidence>
<reference evidence="8 9" key="1">
    <citation type="submission" date="2024-01" db="EMBL/GenBank/DDBJ databases">
        <title>The genomes of 5 underutilized Papilionoideae crops provide insights into root nodulation and disease resistanc.</title>
        <authorList>
            <person name="Yuan L."/>
        </authorList>
    </citation>
    <scope>NUCLEOTIDE SEQUENCE [LARGE SCALE GENOMIC DNA]</scope>
    <source>
        <strain evidence="8">ZHUSHIDOU_FW_LH</strain>
        <tissue evidence="8">Leaf</tissue>
    </source>
</reference>
<dbReference type="InterPro" id="IPR012334">
    <property type="entry name" value="Pectin_lyas_fold"/>
</dbReference>
<dbReference type="EMBL" id="JAYWIO010000004">
    <property type="protein sequence ID" value="KAK7269547.1"/>
    <property type="molecule type" value="Genomic_DNA"/>
</dbReference>
<dbReference type="InterPro" id="IPR000743">
    <property type="entry name" value="Glyco_hydro_28"/>
</dbReference>
<proteinExistence type="inferred from homology"/>
<evidence type="ECO:0000256" key="6">
    <source>
        <dbReference type="RuleBase" id="RU361169"/>
    </source>
</evidence>
<dbReference type="PANTHER" id="PTHR31339:SF86">
    <property type="entry name" value="PECTATE LYASE SUPERFAMILY PROTEIN DOMAIN-CONTAINING PROTEIN"/>
    <property type="match status" value="1"/>
</dbReference>
<dbReference type="AlphaFoldDB" id="A0AAN9F4C2"/>
<dbReference type="SMART" id="SM00710">
    <property type="entry name" value="PbH1"/>
    <property type="match status" value="5"/>
</dbReference>